<dbReference type="GO" id="GO:0016491">
    <property type="term" value="F:oxidoreductase activity"/>
    <property type="evidence" value="ECO:0007669"/>
    <property type="project" value="UniProtKB-KW"/>
</dbReference>
<sequence>MADQIGVGIIGANPDRGWAVSAHIPALKSLPRYALRAVSTTRKETADATAQRFGVPLAFDDHHALVTHPAVDLVVVSVKVPLHHALVTSALRAGKHVFCEWPLGNGLDEALSLRDLAVEKGVQHVVGLQARASLVINQVRDLVAQGYVGEVLSVSVLGSGSAWGPIVDTANAYLYDRANGATLLSIPGGHFMDALCYALGELGEIGASFATRRTRVTLADTGETRPVTSPDQVLVSGTLPNGAPVSLHLRGGQTNGTNLHWEINGTEGTLLVTGPSAHVQLADLKLLGARGDAPLAELPASNADTHAHRHAPAAPPGPAFNVAQLYALLADDIAHGTRKAPSFDTAVTRHRMLAAIERAAATGNRERYAPAP</sequence>
<dbReference type="Pfam" id="PF01408">
    <property type="entry name" value="GFO_IDH_MocA"/>
    <property type="match status" value="1"/>
</dbReference>
<keyword evidence="5" id="KW-1185">Reference proteome</keyword>
<organism evidence="4 5">
    <name type="scientific">Chondromyces apiculatus DSM 436</name>
    <dbReference type="NCBI Taxonomy" id="1192034"/>
    <lineage>
        <taxon>Bacteria</taxon>
        <taxon>Pseudomonadati</taxon>
        <taxon>Myxococcota</taxon>
        <taxon>Polyangia</taxon>
        <taxon>Polyangiales</taxon>
        <taxon>Polyangiaceae</taxon>
        <taxon>Chondromyces</taxon>
    </lineage>
</organism>
<dbReference type="EMBL" id="ASRX01000003">
    <property type="protein sequence ID" value="EYF08479.1"/>
    <property type="molecule type" value="Genomic_DNA"/>
</dbReference>
<protein>
    <submittedName>
        <fullName evidence="4">Putative oxidoreductase</fullName>
    </submittedName>
</protein>
<dbReference type="OrthoDB" id="9793050at2"/>
<feature type="domain" description="Gfo/Idh/MocA-like oxidoreductase N-terminal" evidence="2">
    <location>
        <begin position="6"/>
        <end position="127"/>
    </location>
</feature>
<dbReference type="Pfam" id="PF22685">
    <property type="entry name" value="Gal80p_C-like"/>
    <property type="match status" value="1"/>
</dbReference>
<evidence type="ECO:0000256" key="1">
    <source>
        <dbReference type="ARBA" id="ARBA00023002"/>
    </source>
</evidence>
<dbReference type="Gene3D" id="3.40.50.720">
    <property type="entry name" value="NAD(P)-binding Rossmann-like Domain"/>
    <property type="match status" value="1"/>
</dbReference>
<name>A0A017TGV4_9BACT</name>
<dbReference type="eggNOG" id="COG0673">
    <property type="taxonomic scope" value="Bacteria"/>
</dbReference>
<dbReference type="AlphaFoldDB" id="A0A017TGV4"/>
<dbReference type="SUPFAM" id="SSF55347">
    <property type="entry name" value="Glyceraldehyde-3-phosphate dehydrogenase-like, C-terminal domain"/>
    <property type="match status" value="1"/>
</dbReference>
<dbReference type="PANTHER" id="PTHR43818">
    <property type="entry name" value="BCDNA.GH03377"/>
    <property type="match status" value="1"/>
</dbReference>
<dbReference type="Gene3D" id="3.30.360.10">
    <property type="entry name" value="Dihydrodipicolinate Reductase, domain 2"/>
    <property type="match status" value="1"/>
</dbReference>
<dbReference type="InterPro" id="IPR050463">
    <property type="entry name" value="Gfo/Idh/MocA_oxidrdct_glycsds"/>
</dbReference>
<dbReference type="InterPro" id="IPR055080">
    <property type="entry name" value="Gal80p-like_C"/>
</dbReference>
<evidence type="ECO:0000259" key="2">
    <source>
        <dbReference type="Pfam" id="PF01408"/>
    </source>
</evidence>
<evidence type="ECO:0000313" key="5">
    <source>
        <dbReference type="Proteomes" id="UP000019678"/>
    </source>
</evidence>
<dbReference type="GO" id="GO:0000166">
    <property type="term" value="F:nucleotide binding"/>
    <property type="evidence" value="ECO:0007669"/>
    <property type="project" value="InterPro"/>
</dbReference>
<dbReference type="Proteomes" id="UP000019678">
    <property type="component" value="Unassembled WGS sequence"/>
</dbReference>
<dbReference type="SUPFAM" id="SSF51735">
    <property type="entry name" value="NAD(P)-binding Rossmann-fold domains"/>
    <property type="match status" value="1"/>
</dbReference>
<dbReference type="InterPro" id="IPR036291">
    <property type="entry name" value="NAD(P)-bd_dom_sf"/>
</dbReference>
<evidence type="ECO:0000313" key="4">
    <source>
        <dbReference type="EMBL" id="EYF08479.1"/>
    </source>
</evidence>
<comment type="caution">
    <text evidence="4">The sequence shown here is derived from an EMBL/GenBank/DDBJ whole genome shotgun (WGS) entry which is preliminary data.</text>
</comment>
<dbReference type="STRING" id="1192034.CAP_4008"/>
<keyword evidence="1" id="KW-0560">Oxidoreductase</keyword>
<feature type="domain" description="Gal80p-like C-terminal" evidence="3">
    <location>
        <begin position="136"/>
        <end position="274"/>
    </location>
</feature>
<dbReference type="PANTHER" id="PTHR43818:SF11">
    <property type="entry name" value="BCDNA.GH03377"/>
    <property type="match status" value="1"/>
</dbReference>
<evidence type="ECO:0000259" key="3">
    <source>
        <dbReference type="Pfam" id="PF22685"/>
    </source>
</evidence>
<reference evidence="4 5" key="1">
    <citation type="submission" date="2013-05" db="EMBL/GenBank/DDBJ databases">
        <title>Genome assembly of Chondromyces apiculatus DSM 436.</title>
        <authorList>
            <person name="Sharma G."/>
            <person name="Khatri I."/>
            <person name="Kaur C."/>
            <person name="Mayilraj S."/>
            <person name="Subramanian S."/>
        </authorList>
    </citation>
    <scope>NUCLEOTIDE SEQUENCE [LARGE SCALE GENOMIC DNA]</scope>
    <source>
        <strain evidence="4 5">DSM 436</strain>
    </source>
</reference>
<accession>A0A017TGV4</accession>
<proteinExistence type="predicted"/>
<gene>
    <name evidence="4" type="ORF">CAP_4008</name>
</gene>
<dbReference type="InterPro" id="IPR000683">
    <property type="entry name" value="Gfo/Idh/MocA-like_OxRdtase_N"/>
</dbReference>